<feature type="transmembrane region" description="Helical" evidence="1">
    <location>
        <begin position="7"/>
        <end position="30"/>
    </location>
</feature>
<reference evidence="2" key="2">
    <citation type="submission" date="2021-01" db="UniProtKB">
        <authorList>
            <consortium name="EnsemblMetazoa"/>
        </authorList>
    </citation>
    <scope>IDENTIFICATION</scope>
</reference>
<accession>A0A7M7PF50</accession>
<dbReference type="RefSeq" id="XP_030849348.1">
    <property type="nucleotide sequence ID" value="XM_030993488.1"/>
</dbReference>
<keyword evidence="1" id="KW-0812">Transmembrane</keyword>
<reference evidence="3" key="1">
    <citation type="submission" date="2015-02" db="EMBL/GenBank/DDBJ databases">
        <title>Genome sequencing for Strongylocentrotus purpuratus.</title>
        <authorList>
            <person name="Murali S."/>
            <person name="Liu Y."/>
            <person name="Vee V."/>
            <person name="English A."/>
            <person name="Wang M."/>
            <person name="Skinner E."/>
            <person name="Han Y."/>
            <person name="Muzny D.M."/>
            <person name="Worley K.C."/>
            <person name="Gibbs R.A."/>
        </authorList>
    </citation>
    <scope>NUCLEOTIDE SEQUENCE</scope>
</reference>
<evidence type="ECO:0000256" key="1">
    <source>
        <dbReference type="SAM" id="Phobius"/>
    </source>
</evidence>
<keyword evidence="1" id="KW-0472">Membrane</keyword>
<dbReference type="EnsemblMetazoa" id="XM_011681536">
    <property type="protein sequence ID" value="XP_011679838"/>
    <property type="gene ID" value="LOC105445690"/>
</dbReference>
<dbReference type="KEGG" id="spu:115927489"/>
<dbReference type="EnsemblMetazoa" id="XM_030993488">
    <property type="protein sequence ID" value="XP_030849348"/>
    <property type="gene ID" value="LOC115927489"/>
</dbReference>
<dbReference type="InParanoid" id="A0A7M7PF50"/>
<name>A0A7M7PF50_STRPU</name>
<sequence>MGFRRRFIAFTGAVQILLTLAMFTMTSSLLNNFGNAAVGTPMWGALIILMCGAANIILALETPSTKRNTEDSILATNFNLGTVFANLTAFIVSATILALFSWALSLSTSFDALVVPFSTIVLAATLICLFSLFALFADCFSAFCASSPKQHHQSSPQGPYVMDYEGPPPRGIPNPALQRVMIDQHQSQFLTSSAGLRSPMAQVPNYY</sequence>
<organism evidence="2 3">
    <name type="scientific">Strongylocentrotus purpuratus</name>
    <name type="common">Purple sea urchin</name>
    <dbReference type="NCBI Taxonomy" id="7668"/>
    <lineage>
        <taxon>Eukaryota</taxon>
        <taxon>Metazoa</taxon>
        <taxon>Echinodermata</taxon>
        <taxon>Eleutherozoa</taxon>
        <taxon>Echinozoa</taxon>
        <taxon>Echinoidea</taxon>
        <taxon>Euechinoidea</taxon>
        <taxon>Echinacea</taxon>
        <taxon>Camarodonta</taxon>
        <taxon>Echinidea</taxon>
        <taxon>Strongylocentrotidae</taxon>
        <taxon>Strongylocentrotus</taxon>
    </lineage>
</organism>
<feature type="transmembrane region" description="Helical" evidence="1">
    <location>
        <begin position="42"/>
        <end position="60"/>
    </location>
</feature>
<dbReference type="Proteomes" id="UP000007110">
    <property type="component" value="Unassembled WGS sequence"/>
</dbReference>
<feature type="transmembrane region" description="Helical" evidence="1">
    <location>
        <begin position="120"/>
        <end position="145"/>
    </location>
</feature>
<evidence type="ECO:0000313" key="2">
    <source>
        <dbReference type="EnsemblMetazoa" id="XP_030849348"/>
    </source>
</evidence>
<dbReference type="GeneID" id="115927489"/>
<feature type="transmembrane region" description="Helical" evidence="1">
    <location>
        <begin position="80"/>
        <end position="100"/>
    </location>
</feature>
<protein>
    <submittedName>
        <fullName evidence="2">Uncharacterized protein</fullName>
    </submittedName>
</protein>
<evidence type="ECO:0000313" key="3">
    <source>
        <dbReference type="Proteomes" id="UP000007110"/>
    </source>
</evidence>
<dbReference type="KEGG" id="spu:105445690"/>
<dbReference type="AlphaFoldDB" id="A0A7M7PF50"/>
<keyword evidence="1" id="KW-1133">Transmembrane helix</keyword>
<keyword evidence="3" id="KW-1185">Reference proteome</keyword>
<proteinExistence type="predicted"/>
<dbReference type="GeneID" id="105445690"/>
<dbReference type="RefSeq" id="XP_011679838.1">
    <property type="nucleotide sequence ID" value="XM_011681536.2"/>
</dbReference>
<dbReference type="OrthoDB" id="10043409at2759"/>